<dbReference type="OrthoDB" id="310853at2759"/>
<feature type="compositionally biased region" description="Basic residues" evidence="4">
    <location>
        <begin position="799"/>
        <end position="813"/>
    </location>
</feature>
<organism evidence="5 6">
    <name type="scientific">Ambrosiozyma monospora</name>
    <name type="common">Yeast</name>
    <name type="synonym">Endomycopsis monosporus</name>
    <dbReference type="NCBI Taxonomy" id="43982"/>
    <lineage>
        <taxon>Eukaryota</taxon>
        <taxon>Fungi</taxon>
        <taxon>Dikarya</taxon>
        <taxon>Ascomycota</taxon>
        <taxon>Saccharomycotina</taxon>
        <taxon>Pichiomycetes</taxon>
        <taxon>Pichiales</taxon>
        <taxon>Pichiaceae</taxon>
        <taxon>Ambrosiozyma</taxon>
    </lineage>
</organism>
<protein>
    <recommendedName>
        <fullName evidence="2">Topoisomerase 1-associated factor 1</fullName>
    </recommendedName>
</protein>
<dbReference type="AlphaFoldDB" id="A0A9W6YS09"/>
<dbReference type="GO" id="GO:0043111">
    <property type="term" value="P:replication fork arrest"/>
    <property type="evidence" value="ECO:0007669"/>
    <property type="project" value="TreeGrafter"/>
</dbReference>
<evidence type="ECO:0000313" key="6">
    <source>
        <dbReference type="Proteomes" id="UP001165063"/>
    </source>
</evidence>
<name>A0A9W6YS09_AMBMO</name>
<feature type="compositionally biased region" description="Acidic residues" evidence="4">
    <location>
        <begin position="965"/>
        <end position="1011"/>
    </location>
</feature>
<dbReference type="GO" id="GO:0000076">
    <property type="term" value="P:DNA replication checkpoint signaling"/>
    <property type="evidence" value="ECO:0007669"/>
    <property type="project" value="TreeGrafter"/>
</dbReference>
<feature type="region of interest" description="Disordered" evidence="4">
    <location>
        <begin position="941"/>
        <end position="1142"/>
    </location>
</feature>
<keyword evidence="6" id="KW-1185">Reference proteome</keyword>
<feature type="compositionally biased region" description="Basic residues" evidence="4">
    <location>
        <begin position="771"/>
        <end position="781"/>
    </location>
</feature>
<feature type="compositionally biased region" description="Basic and acidic residues" evidence="4">
    <location>
        <begin position="829"/>
        <end position="850"/>
    </location>
</feature>
<feature type="compositionally biased region" description="Acidic residues" evidence="4">
    <location>
        <begin position="851"/>
        <end position="864"/>
    </location>
</feature>
<feature type="compositionally biased region" description="Gly residues" evidence="4">
    <location>
        <begin position="685"/>
        <end position="696"/>
    </location>
</feature>
<feature type="region of interest" description="Disordered" evidence="4">
    <location>
        <begin position="677"/>
        <end position="744"/>
    </location>
</feature>
<reference evidence="5" key="1">
    <citation type="submission" date="2023-04" db="EMBL/GenBank/DDBJ databases">
        <title>Ambrosiozyma monospora NBRC 1965.</title>
        <authorList>
            <person name="Ichikawa N."/>
            <person name="Sato H."/>
            <person name="Tonouchi N."/>
        </authorList>
    </citation>
    <scope>NUCLEOTIDE SEQUENCE</scope>
    <source>
        <strain evidence="5">NBRC 1965</strain>
    </source>
</reference>
<evidence type="ECO:0000256" key="2">
    <source>
        <dbReference type="ARBA" id="ARBA00021529"/>
    </source>
</evidence>
<evidence type="ECO:0000256" key="4">
    <source>
        <dbReference type="SAM" id="MobiDB-lite"/>
    </source>
</evidence>
<dbReference type="InterPro" id="IPR044998">
    <property type="entry name" value="Timeless"/>
</dbReference>
<dbReference type="GO" id="GO:0051321">
    <property type="term" value="P:meiotic cell cycle"/>
    <property type="evidence" value="ECO:0007669"/>
    <property type="project" value="UniProtKB-KW"/>
</dbReference>
<feature type="region of interest" description="Disordered" evidence="4">
    <location>
        <begin position="105"/>
        <end position="125"/>
    </location>
</feature>
<feature type="compositionally biased region" description="Acidic residues" evidence="4">
    <location>
        <begin position="1112"/>
        <end position="1122"/>
    </location>
</feature>
<comment type="similarity">
    <text evidence="1">Belongs to the timeless family.</text>
</comment>
<proteinExistence type="inferred from homology"/>
<dbReference type="GO" id="GO:0031298">
    <property type="term" value="C:replication fork protection complex"/>
    <property type="evidence" value="ECO:0007669"/>
    <property type="project" value="TreeGrafter"/>
</dbReference>
<comment type="caution">
    <text evidence="5">The sequence shown here is derived from an EMBL/GenBank/DDBJ whole genome shotgun (WGS) entry which is preliminary data.</text>
</comment>
<feature type="region of interest" description="Disordered" evidence="4">
    <location>
        <begin position="764"/>
        <end position="868"/>
    </location>
</feature>
<feature type="compositionally biased region" description="Polar residues" evidence="4">
    <location>
        <begin position="724"/>
        <end position="733"/>
    </location>
</feature>
<feature type="compositionally biased region" description="Basic and acidic residues" evidence="4">
    <location>
        <begin position="1039"/>
        <end position="1049"/>
    </location>
</feature>
<sequence length="1142" mass="128569">MLDCWQQSKQPQPQPQQDFLEALLHPTTQTQTETQAAQPSNTQISSTAAQLSDLFKQEKQFKKTLYNSSTRHANFGTLLSINKGDTPSITLSGQKQLMGTDILEELDSSASKKPGRRTRSYYRNDSTKSDFDTNLNDSEYKRLSTRTMDLLKQFIADFVEAGFTTLISSIRRNFQVDHNLNAFMKYHFFYVISWILAFERLLRDSLKRKDDRYFQRIGYLNAALSEETIKSVVSISIPKFTQHREFNLLRVSVNTLKEIILTCVSSKQLDAGNVSNITAEEEEELESYSAAAEGLLRIIFENEVDVDYFLRVPQNTQKVSFLYTHDILEFCHVLLKSFKFLSKLTDPLIMKKKIRRSAKKHYTEANNFSDEEENDELTAEEIKRYKYIDKQRFESFERTLFDERVVNSFVWYFGKFGELDETQIRRCLSYFNRLLIKKQEHFLKLLRLDFMLTLHDIKKSHFSKGTMKDMGQLLNYFMHTLEKIHARSPSILLELLTLDQEHDVPIKQYLLTGEEPTIAQNSYLSATSRQSVVFKNSFISQSHKVALLVSKLVYTDNSFLVEDFIQELTDVHNKLSKIETDALNSSTTGTGNFEMASHLENLSLTLKTQRHASRNPVFKKLLVDGLGLERFEFAMDTTADDVKTKLTLVSSSLNAPLTPEEVDEEISLVDLSQDYGDGEFETAGGNVGAGSAGGAGVSRRGKGRGRQVDDPADLYSDEEEYNAVSGQQQQRHTNQYEEDLGDSDSEQLAMPELDQLEMLEASLEEGEARVRGRAIRKKRRRLPDSDSESEDEVVGGTNKRVKKKKKKSKRSKKAAGGDATKRKKRSKKSKDEEHGKKTKLSERYVSKEDDKSSDDEDEDGSEDEFFAREMRLQEVMQRNGNSALTPEQYNYVFGGGSGGHKDSSTLDGVAVRDQFIGVDDADDVDAQRAQSQLQALSHVLGQGGSGIATGSAVPASNDRVSKSDLEDDESSDDGNSSDDELPSEDDGDDDDDDEDDDENDDKDEDGDEEMKDLETTNKEVSKKLQLTDLAGLPVNAVFEKSKPAHKNDDDSNSDSDSNSDIDLNDGLGHANDYKVPGKDDEGDDDGESSQTDSVPGSGVGSGVGRRGVSVVSDDEEENDEDKDGGHVVRRQKNVVLSDDDYD</sequence>
<dbReference type="PANTHER" id="PTHR22940:SF4">
    <property type="entry name" value="PROTEIN TIMELESS HOMOLOG"/>
    <property type="match status" value="1"/>
</dbReference>
<evidence type="ECO:0000313" key="5">
    <source>
        <dbReference type="EMBL" id="GMG19829.1"/>
    </source>
</evidence>
<keyword evidence="3" id="KW-0469">Meiosis</keyword>
<dbReference type="Proteomes" id="UP001165063">
    <property type="component" value="Unassembled WGS sequence"/>
</dbReference>
<gene>
    <name evidence="5" type="ORF">Amon01_000077500</name>
</gene>
<evidence type="ECO:0000256" key="3">
    <source>
        <dbReference type="ARBA" id="ARBA00023254"/>
    </source>
</evidence>
<feature type="compositionally biased region" description="Acidic residues" evidence="4">
    <location>
        <begin position="710"/>
        <end position="721"/>
    </location>
</feature>
<dbReference type="GO" id="GO:0003677">
    <property type="term" value="F:DNA binding"/>
    <property type="evidence" value="ECO:0007669"/>
    <property type="project" value="TreeGrafter"/>
</dbReference>
<evidence type="ECO:0000256" key="1">
    <source>
        <dbReference type="ARBA" id="ARBA00008174"/>
    </source>
</evidence>
<dbReference type="GO" id="GO:0006281">
    <property type="term" value="P:DNA repair"/>
    <property type="evidence" value="ECO:0007669"/>
    <property type="project" value="TreeGrafter"/>
</dbReference>
<feature type="compositionally biased region" description="Acidic residues" evidence="4">
    <location>
        <begin position="1050"/>
        <end position="1063"/>
    </location>
</feature>
<accession>A0A9W6YS09</accession>
<dbReference type="EMBL" id="BSXU01000216">
    <property type="protein sequence ID" value="GMG19829.1"/>
    <property type="molecule type" value="Genomic_DNA"/>
</dbReference>
<dbReference type="PANTHER" id="PTHR22940">
    <property type="entry name" value="TIMEOUT/TIMELESS-2"/>
    <property type="match status" value="1"/>
</dbReference>
<feature type="compositionally biased region" description="Basic and acidic residues" evidence="4">
    <location>
        <begin position="1012"/>
        <end position="1022"/>
    </location>
</feature>